<dbReference type="AlphaFoldDB" id="F2NH13"/>
<dbReference type="PIRSF" id="PIRSF037487">
    <property type="entry name" value="Sulfite_red_assimil"/>
    <property type="match status" value="1"/>
</dbReference>
<feature type="domain" description="Nitrite/sulphite reductase 4Fe-4S" evidence="7">
    <location>
        <begin position="87"/>
        <end position="219"/>
    </location>
</feature>
<dbReference type="HOGENOM" id="CLU_072599_0_0_7"/>
<sequence>MAEDILKKGAILQRDKTSFAIAPHIPGGIITDFNQLRRLADVAEKYGVKAIKLTSAQRMALVGLQEADLDQVWQELGMPPGAAIGLCVRSVKICPGTTFCRIALQDAVKVGLALDSKYHGFELPYKFKMGVSGCPNSCAESTIKDVGLVGFKNGWRVYAGGFVSGIKPRLADVIADALDDQQALQLVDQVIEWYAQAGKKKRLGKIIDEVGLDRFKQDLGLS</sequence>
<dbReference type="InterPro" id="IPR006067">
    <property type="entry name" value="NO2/SO3_Rdtase_4Fe4S_dom"/>
</dbReference>
<evidence type="ECO:0000256" key="4">
    <source>
        <dbReference type="ARBA" id="ARBA00023002"/>
    </source>
</evidence>
<keyword evidence="2" id="KW-0349">Heme</keyword>
<dbReference type="SUPFAM" id="SSF55124">
    <property type="entry name" value="Nitrite/Sulfite reductase N-terminal domain-like"/>
    <property type="match status" value="1"/>
</dbReference>
<dbReference type="InterPro" id="IPR052034">
    <property type="entry name" value="NasD-like"/>
</dbReference>
<dbReference type="InterPro" id="IPR005117">
    <property type="entry name" value="NiRdtase/SiRdtase_haem-b_fer"/>
</dbReference>
<keyword evidence="10" id="KW-1185">Reference proteome</keyword>
<keyword evidence="5" id="KW-0408">Iron</keyword>
<accession>F2NH13</accession>
<dbReference type="RefSeq" id="WP_013705897.1">
    <property type="nucleotide sequence ID" value="NC_015388.1"/>
</dbReference>
<evidence type="ECO:0000313" key="10">
    <source>
        <dbReference type="Proteomes" id="UP000000483"/>
    </source>
</evidence>
<dbReference type="OrthoDB" id="9768666at2"/>
<dbReference type="InterPro" id="IPR036136">
    <property type="entry name" value="Nit/Sulf_reduc_fer-like_dom_sf"/>
</dbReference>
<evidence type="ECO:0000256" key="3">
    <source>
        <dbReference type="ARBA" id="ARBA00022723"/>
    </source>
</evidence>
<proteinExistence type="predicted"/>
<keyword evidence="6" id="KW-0411">Iron-sulfur</keyword>
<evidence type="ECO:0000259" key="8">
    <source>
        <dbReference type="Pfam" id="PF03460"/>
    </source>
</evidence>
<evidence type="ECO:0000313" key="9">
    <source>
        <dbReference type="EMBL" id="AEB08784.1"/>
    </source>
</evidence>
<dbReference type="Proteomes" id="UP000000483">
    <property type="component" value="Chromosome"/>
</dbReference>
<keyword evidence="1" id="KW-0004">4Fe-4S</keyword>
<dbReference type="Gene3D" id="3.90.480.10">
    <property type="entry name" value="Sulfite Reductase Hemoprotein,Domain 2"/>
    <property type="match status" value="1"/>
</dbReference>
<dbReference type="InterPro" id="IPR045854">
    <property type="entry name" value="NO2/SO3_Rdtase_4Fe4S_sf"/>
</dbReference>
<dbReference type="PROSITE" id="PS00365">
    <property type="entry name" value="NIR_SIR"/>
    <property type="match status" value="1"/>
</dbReference>
<dbReference type="EMBL" id="CP002629">
    <property type="protein sequence ID" value="AEB08784.1"/>
    <property type="molecule type" value="Genomic_DNA"/>
</dbReference>
<dbReference type="STRING" id="880072.Desac_0913"/>
<dbReference type="Pfam" id="PF03460">
    <property type="entry name" value="NIR_SIR_ferr"/>
    <property type="match status" value="1"/>
</dbReference>
<dbReference type="InterPro" id="IPR017220">
    <property type="entry name" value="Sulphite_reductase_assimil"/>
</dbReference>
<dbReference type="GO" id="GO:0020037">
    <property type="term" value="F:heme binding"/>
    <property type="evidence" value="ECO:0007669"/>
    <property type="project" value="InterPro"/>
</dbReference>
<evidence type="ECO:0000256" key="6">
    <source>
        <dbReference type="ARBA" id="ARBA00023014"/>
    </source>
</evidence>
<evidence type="ECO:0000256" key="5">
    <source>
        <dbReference type="ARBA" id="ARBA00023004"/>
    </source>
</evidence>
<dbReference type="SUPFAM" id="SSF56014">
    <property type="entry name" value="Nitrite and sulphite reductase 4Fe-4S domain-like"/>
    <property type="match status" value="1"/>
</dbReference>
<dbReference type="InterPro" id="IPR006066">
    <property type="entry name" value="NO2/SO3_Rdtase_FeS/sirohaem_BS"/>
</dbReference>
<gene>
    <name evidence="9" type="ordered locus">Desac_0913</name>
</gene>
<dbReference type="PRINTS" id="PR00397">
    <property type="entry name" value="SIROHAEM"/>
</dbReference>
<dbReference type="Gene3D" id="3.30.413.10">
    <property type="entry name" value="Sulfite Reductase Hemoprotein, domain 1"/>
    <property type="match status" value="1"/>
</dbReference>
<dbReference type="EC" id="1.7.1.4" evidence="9"/>
<feature type="domain" description="Nitrite/Sulfite reductase ferredoxin-like" evidence="8">
    <location>
        <begin position="12"/>
        <end position="76"/>
    </location>
</feature>
<dbReference type="KEGG" id="dao:Desac_0913"/>
<reference evidence="10" key="2">
    <citation type="submission" date="2011-03" db="EMBL/GenBank/DDBJ databases">
        <title>The complete genome of Desulfobacca acetoxidans DSM 11109.</title>
        <authorList>
            <consortium name="US DOE Joint Genome Institute (JGI-PGF)"/>
            <person name="Lucas S."/>
            <person name="Copeland A."/>
            <person name="Lapidus A."/>
            <person name="Bruce D."/>
            <person name="Goodwin L."/>
            <person name="Pitluck S."/>
            <person name="Peters L."/>
            <person name="Kyrpides N."/>
            <person name="Mavromatis K."/>
            <person name="Ivanova N."/>
            <person name="Ovchinnikova G."/>
            <person name="Teshima H."/>
            <person name="Detter J.C."/>
            <person name="Han C."/>
            <person name="Land M."/>
            <person name="Hauser L."/>
            <person name="Markowitz V."/>
            <person name="Cheng J.-F."/>
            <person name="Hugenholtz P."/>
            <person name="Woyke T."/>
            <person name="Wu D."/>
            <person name="Spring S."/>
            <person name="Schueler E."/>
            <person name="Brambilla E."/>
            <person name="Klenk H.-P."/>
            <person name="Eisen J.A."/>
        </authorList>
    </citation>
    <scope>NUCLEOTIDE SEQUENCE [LARGE SCALE GENOMIC DNA]</scope>
    <source>
        <strain evidence="10">ATCC 700848 / DSM 11109 / ASRB2</strain>
    </source>
</reference>
<reference evidence="9 10" key="1">
    <citation type="journal article" date="2011" name="Stand. Genomic Sci.">
        <title>Complete genome sequence of the acetate-degrading sulfate reducer Desulfobacca acetoxidans type strain (ASRB2).</title>
        <authorList>
            <person name="Goker M."/>
            <person name="Teshima H."/>
            <person name="Lapidus A."/>
            <person name="Nolan M."/>
            <person name="Lucas S."/>
            <person name="Hammon N."/>
            <person name="Deshpande S."/>
            <person name="Cheng J.F."/>
            <person name="Tapia R."/>
            <person name="Han C."/>
            <person name="Goodwin L."/>
            <person name="Pitluck S."/>
            <person name="Huntemann M."/>
            <person name="Liolios K."/>
            <person name="Ivanova N."/>
            <person name="Pagani I."/>
            <person name="Mavromatis K."/>
            <person name="Ovchinikova G."/>
            <person name="Pati A."/>
            <person name="Chen A."/>
            <person name="Palaniappan K."/>
            <person name="Land M."/>
            <person name="Hauser L."/>
            <person name="Brambilla E.M."/>
            <person name="Rohde M."/>
            <person name="Spring S."/>
            <person name="Detter J.C."/>
            <person name="Woyke T."/>
            <person name="Bristow J."/>
            <person name="Eisen J.A."/>
            <person name="Markowitz V."/>
            <person name="Hugenholtz P."/>
            <person name="Kyrpides N.C."/>
            <person name="Klenk H.P."/>
        </authorList>
    </citation>
    <scope>NUCLEOTIDE SEQUENCE [LARGE SCALE GENOMIC DNA]</scope>
    <source>
        <strain evidence="10">ATCC 700848 / DSM 11109 / ASRB2</strain>
    </source>
</reference>
<organism evidence="9 10">
    <name type="scientific">Desulfobacca acetoxidans (strain ATCC 700848 / DSM 11109 / ASRB2)</name>
    <dbReference type="NCBI Taxonomy" id="880072"/>
    <lineage>
        <taxon>Bacteria</taxon>
        <taxon>Pseudomonadati</taxon>
        <taxon>Thermodesulfobacteriota</taxon>
        <taxon>Desulfobaccia</taxon>
        <taxon>Desulfobaccales</taxon>
        <taxon>Desulfobaccaceae</taxon>
        <taxon>Desulfobacca</taxon>
    </lineage>
</organism>
<evidence type="ECO:0000256" key="1">
    <source>
        <dbReference type="ARBA" id="ARBA00022485"/>
    </source>
</evidence>
<evidence type="ECO:0000259" key="7">
    <source>
        <dbReference type="Pfam" id="PF01077"/>
    </source>
</evidence>
<keyword evidence="3" id="KW-0479">Metal-binding</keyword>
<dbReference type="PANTHER" id="PTHR43809">
    <property type="entry name" value="NITRITE REDUCTASE (NADH) LARGE SUBUNIT"/>
    <property type="match status" value="1"/>
</dbReference>
<evidence type="ECO:0000256" key="2">
    <source>
        <dbReference type="ARBA" id="ARBA00022617"/>
    </source>
</evidence>
<keyword evidence="4 9" id="KW-0560">Oxidoreductase</keyword>
<dbReference type="PANTHER" id="PTHR43809:SF1">
    <property type="entry name" value="NITRITE REDUCTASE (NADH) LARGE SUBUNIT"/>
    <property type="match status" value="1"/>
</dbReference>
<dbReference type="GO" id="GO:0051539">
    <property type="term" value="F:4 iron, 4 sulfur cluster binding"/>
    <property type="evidence" value="ECO:0007669"/>
    <property type="project" value="UniProtKB-KW"/>
</dbReference>
<dbReference type="Pfam" id="PF01077">
    <property type="entry name" value="NIR_SIR"/>
    <property type="match status" value="1"/>
</dbReference>
<protein>
    <submittedName>
        <fullName evidence="9">Nitrite reductase (NAD(P)H)</fullName>
        <ecNumber evidence="9">1.7.1.4</ecNumber>
    </submittedName>
</protein>
<dbReference type="eggNOG" id="COG1251">
    <property type="taxonomic scope" value="Bacteria"/>
</dbReference>
<dbReference type="GO" id="GO:0046872">
    <property type="term" value="F:metal ion binding"/>
    <property type="evidence" value="ECO:0007669"/>
    <property type="project" value="UniProtKB-KW"/>
</dbReference>
<name>F2NH13_DESAR</name>
<dbReference type="GO" id="GO:0008942">
    <property type="term" value="F:nitrite reductase [NAD(P)H] activity"/>
    <property type="evidence" value="ECO:0007669"/>
    <property type="project" value="UniProtKB-EC"/>
</dbReference>